<organism evidence="1 2">
    <name type="scientific">Dermatophagoides farinae</name>
    <name type="common">American house dust mite</name>
    <dbReference type="NCBI Taxonomy" id="6954"/>
    <lineage>
        <taxon>Eukaryota</taxon>
        <taxon>Metazoa</taxon>
        <taxon>Ecdysozoa</taxon>
        <taxon>Arthropoda</taxon>
        <taxon>Chelicerata</taxon>
        <taxon>Arachnida</taxon>
        <taxon>Acari</taxon>
        <taxon>Acariformes</taxon>
        <taxon>Sarcoptiformes</taxon>
        <taxon>Astigmata</taxon>
        <taxon>Psoroptidia</taxon>
        <taxon>Analgoidea</taxon>
        <taxon>Pyroglyphidae</taxon>
        <taxon>Dermatophagoidinae</taxon>
        <taxon>Dermatophagoides</taxon>
    </lineage>
</organism>
<keyword evidence="2" id="KW-1185">Reference proteome</keyword>
<gene>
    <name evidence="1" type="ORF">DERF_010631</name>
</gene>
<evidence type="ECO:0000313" key="1">
    <source>
        <dbReference type="EMBL" id="KAH9505860.1"/>
    </source>
</evidence>
<evidence type="ECO:0000313" key="2">
    <source>
        <dbReference type="Proteomes" id="UP000790347"/>
    </source>
</evidence>
<name>A0A922HR73_DERFA</name>
<sequence>MPIVMTYDHDDQMVSLNNNINCGNLCTGFTIKPKKLRRSGLESDFSCKNCANDDFDLAALRAVSIALNPLLIQLYNDVLAVLYSIHPAYCARNDDNLNIIGSDLRRNCDKPNVDDDNV</sequence>
<dbReference type="EMBL" id="ASGP02000005">
    <property type="protein sequence ID" value="KAH9505860.1"/>
    <property type="molecule type" value="Genomic_DNA"/>
</dbReference>
<dbReference type="Proteomes" id="UP000790347">
    <property type="component" value="Unassembled WGS sequence"/>
</dbReference>
<reference evidence="1" key="2">
    <citation type="journal article" date="2022" name="Res Sq">
        <title>Comparative Genomics Reveals Insights into the Divergent Evolution of Astigmatic Mites and Household Pest Adaptations.</title>
        <authorList>
            <person name="Xiong Q."/>
            <person name="Wan A.T.-Y."/>
            <person name="Liu X.-Y."/>
            <person name="Fung C.S.-H."/>
            <person name="Xiao X."/>
            <person name="Malainual N."/>
            <person name="Hou J."/>
            <person name="Wang L."/>
            <person name="Wang M."/>
            <person name="Yang K."/>
            <person name="Cui Y."/>
            <person name="Leung E."/>
            <person name="Nong W."/>
            <person name="Shin S.-K."/>
            <person name="Au S."/>
            <person name="Jeong K.Y."/>
            <person name="Chew F.T."/>
            <person name="Hui J."/>
            <person name="Leung T.F."/>
            <person name="Tungtrongchitr A."/>
            <person name="Zhong N."/>
            <person name="Liu Z."/>
            <person name="Tsui S."/>
        </authorList>
    </citation>
    <scope>NUCLEOTIDE SEQUENCE</scope>
    <source>
        <strain evidence="1">Derf</strain>
        <tissue evidence="1">Whole organism</tissue>
    </source>
</reference>
<protein>
    <submittedName>
        <fullName evidence="1">Uncharacterized protein</fullName>
    </submittedName>
</protein>
<reference evidence="1" key="1">
    <citation type="submission" date="2013-05" db="EMBL/GenBank/DDBJ databases">
        <authorList>
            <person name="Yim A.K.Y."/>
            <person name="Chan T.F."/>
            <person name="Ji K.M."/>
            <person name="Liu X.Y."/>
            <person name="Zhou J.W."/>
            <person name="Li R.Q."/>
            <person name="Yang K.Y."/>
            <person name="Li J."/>
            <person name="Li M."/>
            <person name="Law P.T.W."/>
            <person name="Wu Y.L."/>
            <person name="Cai Z.L."/>
            <person name="Qin H."/>
            <person name="Bao Y."/>
            <person name="Leung R.K.K."/>
            <person name="Ng P.K.S."/>
            <person name="Zou J."/>
            <person name="Zhong X.J."/>
            <person name="Ran P.X."/>
            <person name="Zhong N.S."/>
            <person name="Liu Z.G."/>
            <person name="Tsui S.K.W."/>
        </authorList>
    </citation>
    <scope>NUCLEOTIDE SEQUENCE</scope>
    <source>
        <strain evidence="1">Derf</strain>
        <tissue evidence="1">Whole organism</tissue>
    </source>
</reference>
<proteinExistence type="predicted"/>
<comment type="caution">
    <text evidence="1">The sequence shown here is derived from an EMBL/GenBank/DDBJ whole genome shotgun (WGS) entry which is preliminary data.</text>
</comment>
<accession>A0A922HR73</accession>
<dbReference type="AlphaFoldDB" id="A0A922HR73"/>